<sequence length="678" mass="73482">MALDKITETIAHFIGVFDLTNEQARLREQYEEFTALRRQAELDKLADPTKIDINSDLELKSGEYKPLPHELQEAPSEDAPIAPQVSLPDESLPPSQAPLGNEQTEVVEQQGGGDVDVQQVAIAAHASQAADPDPVDEFQGSAFTFTAQYLYLSDNDTLGQGDFRDVGEMIEQIVAAHMQAEILHAMPVPVSAIGHFLSISNVEALAEAMRAEFNTEVDGVTIHRFYGEDALGTVVNGEHVEEMPEWETLLPLFHQPDDTESTEDEVSAYPEEWDQSEDLEFETGHTVITGGNLLINETDISIGWVDAPFIALGGKLMELTMISQVAVVSDRDQGAQGQSTSGTQVVQAAQIENESNAAPWLPEDPTGDAQPTFANIDWITGDLLVANFVKQVAEATDIDHINTEISATSSYFALGDNELVNSNKIVEVGSYYDMILIGEDMISVDMVFQTLVLNDDDHSTDAPELLAAVEDEEEEAPGPSSTTAPDEGNLLMNQASLKTLGEDSKESISASLSDMLTIEDSNQEALEQALLNDPMFAGLEQLRVLKVDGSLLQVNIIEQVGILADQDDVQVIGPGKSGLHTVKSSNALLNKANITKHGVDSVVMANSDTYSDLLLHQASLIDTPETESGDELVNEAIAFLMEDDLLPEAAHNGKGFDKSIAKDMNQFDDADGMQNMLA</sequence>
<feature type="region of interest" description="Disordered" evidence="1">
    <location>
        <begin position="470"/>
        <end position="489"/>
    </location>
</feature>
<evidence type="ECO:0000256" key="1">
    <source>
        <dbReference type="SAM" id="MobiDB-lite"/>
    </source>
</evidence>
<evidence type="ECO:0008006" key="4">
    <source>
        <dbReference type="Google" id="ProtNLM"/>
    </source>
</evidence>
<accession>A0A0X3TY85</accession>
<dbReference type="OrthoDB" id="8283038at2"/>
<evidence type="ECO:0000313" key="2">
    <source>
        <dbReference type="EMBL" id="KUJ80592.1"/>
    </source>
</evidence>
<organism evidence="2 3">
    <name type="scientific">Ruegeria marisrubri</name>
    <dbReference type="NCBI Taxonomy" id="1685379"/>
    <lineage>
        <taxon>Bacteria</taxon>
        <taxon>Pseudomonadati</taxon>
        <taxon>Pseudomonadota</taxon>
        <taxon>Alphaproteobacteria</taxon>
        <taxon>Rhodobacterales</taxon>
        <taxon>Roseobacteraceae</taxon>
        <taxon>Ruegeria</taxon>
    </lineage>
</organism>
<feature type="region of interest" description="Disordered" evidence="1">
    <location>
        <begin position="72"/>
        <end position="99"/>
    </location>
</feature>
<dbReference type="Proteomes" id="UP000053791">
    <property type="component" value="Unassembled WGS sequence"/>
</dbReference>
<dbReference type="AlphaFoldDB" id="A0A0X3TY85"/>
<protein>
    <recommendedName>
        <fullName evidence="4">Type I secretion protein</fullName>
    </recommendedName>
</protein>
<proteinExistence type="predicted"/>
<dbReference type="STRING" id="1685379.AVO45_05980"/>
<dbReference type="EMBL" id="LQBQ01000012">
    <property type="protein sequence ID" value="KUJ80592.1"/>
    <property type="molecule type" value="Genomic_DNA"/>
</dbReference>
<comment type="caution">
    <text evidence="2">The sequence shown here is derived from an EMBL/GenBank/DDBJ whole genome shotgun (WGS) entry which is preliminary data.</text>
</comment>
<keyword evidence="3" id="KW-1185">Reference proteome</keyword>
<reference evidence="2 3" key="1">
    <citation type="submission" date="2015-12" db="EMBL/GenBank/DDBJ databases">
        <authorList>
            <person name="Shamseldin A."/>
            <person name="Moawad H."/>
            <person name="Abd El-Rahim W.M."/>
            <person name="Sadowsky M.J."/>
        </authorList>
    </citation>
    <scope>NUCLEOTIDE SEQUENCE [LARGE SCALE GENOMIC DNA]</scope>
    <source>
        <strain evidence="2 3">ZGT118</strain>
    </source>
</reference>
<name>A0A0X3TY85_9RHOB</name>
<evidence type="ECO:0000313" key="3">
    <source>
        <dbReference type="Proteomes" id="UP000053791"/>
    </source>
</evidence>
<gene>
    <name evidence="2" type="ORF">AVO45_05980</name>
</gene>
<dbReference type="RefSeq" id="WP_068346014.1">
    <property type="nucleotide sequence ID" value="NZ_LQBQ01000012.1"/>
</dbReference>